<dbReference type="AlphaFoldDB" id="A0A0F9MN65"/>
<gene>
    <name evidence="2" type="ORF">LCGC14_1438670</name>
</gene>
<name>A0A0F9MN65_9ZZZZ</name>
<keyword evidence="1" id="KW-0812">Transmembrane</keyword>
<organism evidence="2">
    <name type="scientific">marine sediment metagenome</name>
    <dbReference type="NCBI Taxonomy" id="412755"/>
    <lineage>
        <taxon>unclassified sequences</taxon>
        <taxon>metagenomes</taxon>
        <taxon>ecological metagenomes</taxon>
    </lineage>
</organism>
<protein>
    <submittedName>
        <fullName evidence="2">Uncharacterized protein</fullName>
    </submittedName>
</protein>
<evidence type="ECO:0000256" key="1">
    <source>
        <dbReference type="SAM" id="Phobius"/>
    </source>
</evidence>
<keyword evidence="1" id="KW-0472">Membrane</keyword>
<dbReference type="EMBL" id="LAZR01009779">
    <property type="protein sequence ID" value="KKM70637.1"/>
    <property type="molecule type" value="Genomic_DNA"/>
</dbReference>
<evidence type="ECO:0000313" key="2">
    <source>
        <dbReference type="EMBL" id="KKM70637.1"/>
    </source>
</evidence>
<proteinExistence type="predicted"/>
<comment type="caution">
    <text evidence="2">The sequence shown here is derived from an EMBL/GenBank/DDBJ whole genome shotgun (WGS) entry which is preliminary data.</text>
</comment>
<keyword evidence="1" id="KW-1133">Transmembrane helix</keyword>
<accession>A0A0F9MN65</accession>
<feature type="transmembrane region" description="Helical" evidence="1">
    <location>
        <begin position="7"/>
        <end position="29"/>
    </location>
</feature>
<reference evidence="2" key="1">
    <citation type="journal article" date="2015" name="Nature">
        <title>Complex archaea that bridge the gap between prokaryotes and eukaryotes.</title>
        <authorList>
            <person name="Spang A."/>
            <person name="Saw J.H."/>
            <person name="Jorgensen S.L."/>
            <person name="Zaremba-Niedzwiedzka K."/>
            <person name="Martijn J."/>
            <person name="Lind A.E."/>
            <person name="van Eijk R."/>
            <person name="Schleper C."/>
            <person name="Guy L."/>
            <person name="Ettema T.J."/>
        </authorList>
    </citation>
    <scope>NUCLEOTIDE SEQUENCE</scope>
</reference>
<sequence>MIEIGENLVLLILGIIHMVTLVVVLFIAMKHI</sequence>